<dbReference type="AlphaFoldDB" id="A0A0C1U4J7"/>
<reference evidence="2 3" key="1">
    <citation type="journal article" date="2015" name="Infect. Genet. Evol.">
        <title>Genomic sequences of six botulinum neurotoxin-producing strains representing three clostridial species illustrate the mobility and diversity of botulinum neurotoxin genes.</title>
        <authorList>
            <person name="Smith T.J."/>
            <person name="Hill K.K."/>
            <person name="Xie G."/>
            <person name="Foley B.T."/>
            <person name="Williamson C.H."/>
            <person name="Foster J.T."/>
            <person name="Johnson S.L."/>
            <person name="Chertkov O."/>
            <person name="Teshima H."/>
            <person name="Gibbons H.S."/>
            <person name="Johnsky L.A."/>
            <person name="Karavis M.A."/>
            <person name="Smith L.A."/>
        </authorList>
    </citation>
    <scope>NUCLEOTIDE SEQUENCE [LARGE SCALE GENOMIC DNA]</scope>
    <source>
        <strain evidence="2 3">CDC 2741</strain>
    </source>
</reference>
<evidence type="ECO:0000313" key="2">
    <source>
        <dbReference type="EMBL" id="KIE46488.1"/>
    </source>
</evidence>
<dbReference type="Pfam" id="PF01966">
    <property type="entry name" value="HD"/>
    <property type="match status" value="1"/>
</dbReference>
<keyword evidence="3" id="KW-1185">Reference proteome</keyword>
<dbReference type="InterPro" id="IPR003607">
    <property type="entry name" value="HD/PDEase_dom"/>
</dbReference>
<sequence length="221" mass="24988">MKHITFEDVKKNKEFQTYIQKGDELLGVLGYTEHSFVHAGKVAYTADSILNSLGYSERERELGKIAGYTHDIGNMINRIDHAQTGAILAFNILTRMEMPPEEIATIVSAIGNHDEGTGQPVNTVSAALILADKTDVRRSRVRNRDFATFDIHDRVNYAVEEAKVKINSEKRIVLLEMKIDITISSLMEYFEIFLNRMMMCRKAADFLGAKFELVINGTKLL</sequence>
<dbReference type="OrthoDB" id="247014at2"/>
<evidence type="ECO:0000259" key="1">
    <source>
        <dbReference type="Pfam" id="PF01966"/>
    </source>
</evidence>
<name>A0A0C1U4J7_9CLOT</name>
<protein>
    <submittedName>
        <fullName evidence="2">HD domain protein</fullName>
    </submittedName>
</protein>
<organism evidence="2 3">
    <name type="scientific">Clostridium argentinense CDC 2741</name>
    <dbReference type="NCBI Taxonomy" id="1418104"/>
    <lineage>
        <taxon>Bacteria</taxon>
        <taxon>Bacillati</taxon>
        <taxon>Bacillota</taxon>
        <taxon>Clostridia</taxon>
        <taxon>Eubacteriales</taxon>
        <taxon>Clostridiaceae</taxon>
        <taxon>Clostridium</taxon>
    </lineage>
</organism>
<dbReference type="CDD" id="cd00077">
    <property type="entry name" value="HDc"/>
    <property type="match status" value="1"/>
</dbReference>
<accession>A0A0C1U4J7</accession>
<dbReference type="SUPFAM" id="SSF109604">
    <property type="entry name" value="HD-domain/PDEase-like"/>
    <property type="match status" value="1"/>
</dbReference>
<comment type="caution">
    <text evidence="2">The sequence shown here is derived from an EMBL/GenBank/DDBJ whole genome shotgun (WGS) entry which is preliminary data.</text>
</comment>
<dbReference type="Proteomes" id="UP000031366">
    <property type="component" value="Unassembled WGS sequence"/>
</dbReference>
<dbReference type="RefSeq" id="WP_039633679.1">
    <property type="nucleotide sequence ID" value="NZ_AYSO01000017.1"/>
</dbReference>
<proteinExistence type="predicted"/>
<evidence type="ECO:0000313" key="3">
    <source>
        <dbReference type="Proteomes" id="UP000031366"/>
    </source>
</evidence>
<feature type="domain" description="HD" evidence="1">
    <location>
        <begin position="37"/>
        <end position="135"/>
    </location>
</feature>
<dbReference type="Gene3D" id="1.10.3210.10">
    <property type="entry name" value="Hypothetical protein af1432"/>
    <property type="match status" value="1"/>
</dbReference>
<dbReference type="InterPro" id="IPR006674">
    <property type="entry name" value="HD_domain"/>
</dbReference>
<dbReference type="EMBL" id="AYSO01000017">
    <property type="protein sequence ID" value="KIE46488.1"/>
    <property type="molecule type" value="Genomic_DNA"/>
</dbReference>
<gene>
    <name evidence="2" type="ORF">U732_1804</name>
</gene>